<organism evidence="2">
    <name type="scientific">hydrothermal vent metagenome</name>
    <dbReference type="NCBI Taxonomy" id="652676"/>
    <lineage>
        <taxon>unclassified sequences</taxon>
        <taxon>metagenomes</taxon>
        <taxon>ecological metagenomes</taxon>
    </lineage>
</organism>
<proteinExistence type="predicted"/>
<reference evidence="2" key="1">
    <citation type="submission" date="2018-06" db="EMBL/GenBank/DDBJ databases">
        <authorList>
            <person name="Zhirakovskaya E."/>
        </authorList>
    </citation>
    <scope>NUCLEOTIDE SEQUENCE</scope>
</reference>
<sequence>MKNHITTQMSVYQEKISFPIKKIVGSACLMIFLCPFWLIAGELSISSPKTNVISVVKKSQKNHAKQITSVQKTSDGFEVLTDGLGDYGGLKDVCWTKKAFLTNQDKKIVVKESEIIVKDKKGGILVEYHNSYDYEKQNLAYEKIEIVRNRSTKKNIKLKGPTCDDVTMMQFLQSYLQRDNGRLLDYFYLVSIDGDMYKVDIETLEQESLLVGTSEIDTIKYRLIGDVGVFTPIAKRIFPSTYVWYEKDYPYRWIQYEGMDTGKNSKNIVVRIETLFP</sequence>
<dbReference type="EMBL" id="UOEN01000377">
    <property type="protein sequence ID" value="VAW17512.1"/>
    <property type="molecule type" value="Genomic_DNA"/>
</dbReference>
<evidence type="ECO:0000313" key="2">
    <source>
        <dbReference type="EMBL" id="VAW17512.1"/>
    </source>
</evidence>
<keyword evidence="1" id="KW-0812">Transmembrane</keyword>
<name>A0A3B0TSU1_9ZZZZ</name>
<protein>
    <submittedName>
        <fullName evidence="2">Uncharacterized protein</fullName>
    </submittedName>
</protein>
<keyword evidence="1" id="KW-1133">Transmembrane helix</keyword>
<evidence type="ECO:0000256" key="1">
    <source>
        <dbReference type="SAM" id="Phobius"/>
    </source>
</evidence>
<keyword evidence="1" id="KW-0472">Membrane</keyword>
<accession>A0A3B0TSU1</accession>
<feature type="transmembrane region" description="Helical" evidence="1">
    <location>
        <begin position="20"/>
        <end position="40"/>
    </location>
</feature>
<gene>
    <name evidence="2" type="ORF">MNBD_BACTEROID05-889</name>
</gene>
<dbReference type="AlphaFoldDB" id="A0A3B0TSU1"/>